<name>A0AAD8WU47_LOLMU</name>
<evidence type="ECO:0000313" key="2">
    <source>
        <dbReference type="EMBL" id="KAK1680987.1"/>
    </source>
</evidence>
<feature type="region of interest" description="Disordered" evidence="1">
    <location>
        <begin position="406"/>
        <end position="425"/>
    </location>
</feature>
<dbReference type="AlphaFoldDB" id="A0AAD8WU47"/>
<dbReference type="EMBL" id="JAUUTY010000002">
    <property type="protein sequence ID" value="KAK1680987.1"/>
    <property type="molecule type" value="Genomic_DNA"/>
</dbReference>
<evidence type="ECO:0000313" key="3">
    <source>
        <dbReference type="Proteomes" id="UP001231189"/>
    </source>
</evidence>
<reference evidence="2" key="1">
    <citation type="submission" date="2023-07" db="EMBL/GenBank/DDBJ databases">
        <title>A chromosome-level genome assembly of Lolium multiflorum.</title>
        <authorList>
            <person name="Chen Y."/>
            <person name="Copetti D."/>
            <person name="Kolliker R."/>
            <person name="Studer B."/>
        </authorList>
    </citation>
    <scope>NUCLEOTIDE SEQUENCE</scope>
    <source>
        <strain evidence="2">02402/16</strain>
        <tissue evidence="2">Leaf</tissue>
    </source>
</reference>
<keyword evidence="3" id="KW-1185">Reference proteome</keyword>
<proteinExistence type="predicted"/>
<protein>
    <submittedName>
        <fullName evidence="2">Uncharacterized protein</fullName>
    </submittedName>
</protein>
<feature type="compositionally biased region" description="Polar residues" evidence="1">
    <location>
        <begin position="154"/>
        <end position="173"/>
    </location>
</feature>
<feature type="region of interest" description="Disordered" evidence="1">
    <location>
        <begin position="93"/>
        <end position="276"/>
    </location>
</feature>
<organism evidence="2 3">
    <name type="scientific">Lolium multiflorum</name>
    <name type="common">Italian ryegrass</name>
    <name type="synonym">Lolium perenne subsp. multiflorum</name>
    <dbReference type="NCBI Taxonomy" id="4521"/>
    <lineage>
        <taxon>Eukaryota</taxon>
        <taxon>Viridiplantae</taxon>
        <taxon>Streptophyta</taxon>
        <taxon>Embryophyta</taxon>
        <taxon>Tracheophyta</taxon>
        <taxon>Spermatophyta</taxon>
        <taxon>Magnoliopsida</taxon>
        <taxon>Liliopsida</taxon>
        <taxon>Poales</taxon>
        <taxon>Poaceae</taxon>
        <taxon>BOP clade</taxon>
        <taxon>Pooideae</taxon>
        <taxon>Poodae</taxon>
        <taxon>Poeae</taxon>
        <taxon>Poeae Chloroplast Group 2 (Poeae type)</taxon>
        <taxon>Loliodinae</taxon>
        <taxon>Loliinae</taxon>
        <taxon>Lolium</taxon>
    </lineage>
</organism>
<evidence type="ECO:0000256" key="1">
    <source>
        <dbReference type="SAM" id="MobiDB-lite"/>
    </source>
</evidence>
<dbReference type="Proteomes" id="UP001231189">
    <property type="component" value="Unassembled WGS sequence"/>
</dbReference>
<accession>A0AAD8WU47</accession>
<comment type="caution">
    <text evidence="2">The sequence shown here is derived from an EMBL/GenBank/DDBJ whole genome shotgun (WGS) entry which is preliminary data.</text>
</comment>
<feature type="compositionally biased region" description="Low complexity" evidence="1">
    <location>
        <begin position="191"/>
        <end position="208"/>
    </location>
</feature>
<gene>
    <name evidence="2" type="ORF">QYE76_041835</name>
</gene>
<sequence length="425" mass="47083">MSGKDLTMSWFNKRIQPLQHRDRLLFQYTGREDSMRASKDNLSADALDKRLRVLIKIPRDLKIHVCNMDIHTNGSGTALKALEESDLGTLLRVPHAGHTDPEVASDAEVPEAPRPSKRKRGASSGTAAKRTPEVLSIAATRKAEVKKKRRKLIDTSNRAQPNIHQFFMSSGSGSQPPKNSKKKVKPSLASVPVTPEVEVPPKASSSAKPDPKNVINIDDIPEDPTAESGKGGSGKGASSPAPLPEQPHATSAEATAGEVEKKLSLSRATDTPQTHPHLFPILQKVPLSQRHAEISAMIEKVWGHANTEEEELNELESGLKVFFAKHKNVRQTTRKLHEDLRIHVLEQKKEIELLQTRDAESQKAIAILETRLKGYEEEIAKRPSIDTLSAKIEVLEAENESLKNFLKESSEEETKKKKEILEKHA</sequence>